<dbReference type="PANTHER" id="PTHR43123">
    <property type="entry name" value="POLYSACCHARIDE DEACETYLASE-RELATED"/>
    <property type="match status" value="1"/>
</dbReference>
<proteinExistence type="inferred from homology"/>
<gene>
    <name evidence="6" type="ORF">GR212_18730</name>
</gene>
<sequence length="305" mass="35141">MSKAFWPDGSRLVISISMQMEAGGEAPYGPGGPFSGFIDMDPTYPDFPTKSWYKYGYREGIQRMLDLWDRLGIKVTSHMVGSAVDRAPEVAKEIVDRGHEAAAHGRDWVQQYDLDYEAEKKFIQDNIDSVKRATGQVPIGYNGAAMRGTINTLKILQELGFKYFIDDVSRDEPFLIKVRDKDMAIVPYSLNLNDIIQFEAYKFSTGEYEQQLKDEFDQLYEEGATRRRMMAISTHDRIQGRPYRVRSLARFLEYASKHKGVTFLRKDEIADIIYSDPEPLRDINEHDAWAEWERKNGKQKIAPIV</sequence>
<evidence type="ECO:0000313" key="7">
    <source>
        <dbReference type="Proteomes" id="UP000483035"/>
    </source>
</evidence>
<evidence type="ECO:0000259" key="5">
    <source>
        <dbReference type="PROSITE" id="PS51677"/>
    </source>
</evidence>
<dbReference type="InterPro" id="IPR011330">
    <property type="entry name" value="Glyco_hydro/deAcase_b/a-brl"/>
</dbReference>
<reference evidence="6 7" key="1">
    <citation type="submission" date="2019-12" db="EMBL/GenBank/DDBJ databases">
        <title>Rhizobium genotypes associated with high levels of biological nitrogen fixation by grain legumes in a temperate-maritime cropping system.</title>
        <authorList>
            <person name="Maluk M."/>
            <person name="Francesc Ferrando Molina F."/>
            <person name="Lopez Del Egido L."/>
            <person name="Lafos M."/>
            <person name="Langarica-Fuentes A."/>
            <person name="Gebre Yohannes G."/>
            <person name="Young M.W."/>
            <person name="Martin P."/>
            <person name="Gantlett R."/>
            <person name="Kenicer G."/>
            <person name="Hawes C."/>
            <person name="Begg G.S."/>
            <person name="Quilliam R.S."/>
            <person name="Squire G.R."/>
            <person name="Poole P.S."/>
            <person name="Young P.W."/>
            <person name="Iannetta P.M."/>
            <person name="James E.K."/>
        </authorList>
    </citation>
    <scope>NUCLEOTIDE SEQUENCE [LARGE SCALE GENOMIC DNA]</scope>
    <source>
        <strain evidence="6 7">JHI1118</strain>
    </source>
</reference>
<dbReference type="PANTHER" id="PTHR43123:SF1">
    <property type="entry name" value="POLYSACCHARIDE DEACETYLASE-RELATED"/>
    <property type="match status" value="1"/>
</dbReference>
<dbReference type="GO" id="GO:0016810">
    <property type="term" value="F:hydrolase activity, acting on carbon-nitrogen (but not peptide) bonds"/>
    <property type="evidence" value="ECO:0007669"/>
    <property type="project" value="InterPro"/>
</dbReference>
<dbReference type="SUPFAM" id="SSF88713">
    <property type="entry name" value="Glycoside hydrolase/deacetylase"/>
    <property type="match status" value="1"/>
</dbReference>
<dbReference type="AlphaFoldDB" id="A0A6L9U899"/>
<dbReference type="InterPro" id="IPR002509">
    <property type="entry name" value="NODB_dom"/>
</dbReference>
<dbReference type="PROSITE" id="PS51677">
    <property type="entry name" value="NODB"/>
    <property type="match status" value="1"/>
</dbReference>
<dbReference type="EMBL" id="WUEY01000008">
    <property type="protein sequence ID" value="NEI71621.1"/>
    <property type="molecule type" value="Genomic_DNA"/>
</dbReference>
<feature type="domain" description="NodB homology" evidence="5">
    <location>
        <begin position="47"/>
        <end position="264"/>
    </location>
</feature>
<dbReference type="Proteomes" id="UP000483035">
    <property type="component" value="Unassembled WGS sequence"/>
</dbReference>
<dbReference type="Pfam" id="PF01522">
    <property type="entry name" value="Polysacc_deac_1"/>
    <property type="match status" value="1"/>
</dbReference>
<organism evidence="6 7">
    <name type="scientific">Rhizobium lusitanum</name>
    <dbReference type="NCBI Taxonomy" id="293958"/>
    <lineage>
        <taxon>Bacteria</taxon>
        <taxon>Pseudomonadati</taxon>
        <taxon>Pseudomonadota</taxon>
        <taxon>Alphaproteobacteria</taxon>
        <taxon>Hyphomicrobiales</taxon>
        <taxon>Rhizobiaceae</taxon>
        <taxon>Rhizobium/Agrobacterium group</taxon>
        <taxon>Rhizobium</taxon>
    </lineage>
</organism>
<evidence type="ECO:0000313" key="6">
    <source>
        <dbReference type="EMBL" id="NEI71621.1"/>
    </source>
</evidence>
<dbReference type="GO" id="GO:0005975">
    <property type="term" value="P:carbohydrate metabolic process"/>
    <property type="evidence" value="ECO:0007669"/>
    <property type="project" value="InterPro"/>
</dbReference>
<dbReference type="Gene3D" id="3.20.20.370">
    <property type="entry name" value="Glycoside hydrolase/deacetylase"/>
    <property type="match status" value="1"/>
</dbReference>
<name>A0A6L9U899_9HYPH</name>
<evidence type="ECO:0000256" key="2">
    <source>
        <dbReference type="ARBA" id="ARBA00010973"/>
    </source>
</evidence>
<protein>
    <recommendedName>
        <fullName evidence="3">Chitooligosaccharide deacetylase</fullName>
    </recommendedName>
    <alternativeName>
        <fullName evidence="4">Nodulation protein B</fullName>
    </alternativeName>
</protein>
<evidence type="ECO:0000256" key="1">
    <source>
        <dbReference type="ARBA" id="ARBA00003236"/>
    </source>
</evidence>
<evidence type="ECO:0000256" key="4">
    <source>
        <dbReference type="ARBA" id="ARBA00032976"/>
    </source>
</evidence>
<comment type="caution">
    <text evidence="6">The sequence shown here is derived from an EMBL/GenBank/DDBJ whole genome shotgun (WGS) entry which is preliminary data.</text>
</comment>
<accession>A0A6L9U899</accession>
<comment type="function">
    <text evidence="1">Is involved in generating a small heat-stable compound (Nod), an acylated oligomer of N-acetylglucosamine, that stimulates mitosis in various plant protoplasts.</text>
</comment>
<dbReference type="RefSeq" id="WP_163988157.1">
    <property type="nucleotide sequence ID" value="NZ_WUEY01000008.1"/>
</dbReference>
<evidence type="ECO:0000256" key="3">
    <source>
        <dbReference type="ARBA" id="ARBA00020071"/>
    </source>
</evidence>
<comment type="similarity">
    <text evidence="2">Belongs to the polysaccharide deacetylase family.</text>
</comment>